<dbReference type="InterPro" id="IPR038538">
    <property type="entry name" value="MTERF_sf"/>
</dbReference>
<dbReference type="Pfam" id="PF02536">
    <property type="entry name" value="mTERF"/>
    <property type="match status" value="1"/>
</dbReference>
<dbReference type="EMBL" id="KK198759">
    <property type="protein sequence ID" value="KCW65846.1"/>
    <property type="molecule type" value="Genomic_DNA"/>
</dbReference>
<dbReference type="GO" id="GO:0006353">
    <property type="term" value="P:DNA-templated transcription termination"/>
    <property type="evidence" value="ECO:0007669"/>
    <property type="project" value="UniProtKB-KW"/>
</dbReference>
<dbReference type="OMA" id="IVWIMTW"/>
<gene>
    <name evidence="4" type="ORF">EUGRSUZ_G03191</name>
</gene>
<dbReference type="PANTHER" id="PTHR13068:SF31">
    <property type="entry name" value="TRANSCRIPTION TERMINATION FACTOR MTERF2, CHLOROPLASTIC-LIKE"/>
    <property type="match status" value="1"/>
</dbReference>
<dbReference type="PANTHER" id="PTHR13068">
    <property type="entry name" value="CGI-12 PROTEIN-RELATED"/>
    <property type="match status" value="1"/>
</dbReference>
<dbReference type="InParanoid" id="A0A059BIY7"/>
<comment type="similarity">
    <text evidence="1">Belongs to the mTERF family.</text>
</comment>
<protein>
    <submittedName>
        <fullName evidence="4">Uncharacterized protein</fullName>
    </submittedName>
</protein>
<keyword evidence="2" id="KW-0806">Transcription termination</keyword>
<keyword evidence="2" id="KW-0804">Transcription</keyword>
<dbReference type="InterPro" id="IPR003690">
    <property type="entry name" value="MTERF"/>
</dbReference>
<dbReference type="GO" id="GO:0009658">
    <property type="term" value="P:chloroplast organization"/>
    <property type="evidence" value="ECO:0000318"/>
    <property type="project" value="GO_Central"/>
</dbReference>
<evidence type="ECO:0000256" key="2">
    <source>
        <dbReference type="ARBA" id="ARBA00022472"/>
    </source>
</evidence>
<organism evidence="4">
    <name type="scientific">Eucalyptus grandis</name>
    <name type="common">Flooded gum</name>
    <dbReference type="NCBI Taxonomy" id="71139"/>
    <lineage>
        <taxon>Eukaryota</taxon>
        <taxon>Viridiplantae</taxon>
        <taxon>Streptophyta</taxon>
        <taxon>Embryophyta</taxon>
        <taxon>Tracheophyta</taxon>
        <taxon>Spermatophyta</taxon>
        <taxon>Magnoliopsida</taxon>
        <taxon>eudicotyledons</taxon>
        <taxon>Gunneridae</taxon>
        <taxon>Pentapetalae</taxon>
        <taxon>rosids</taxon>
        <taxon>malvids</taxon>
        <taxon>Myrtales</taxon>
        <taxon>Myrtaceae</taxon>
        <taxon>Myrtoideae</taxon>
        <taxon>Eucalypteae</taxon>
        <taxon>Eucalyptus</taxon>
    </lineage>
</organism>
<dbReference type="Gramene" id="KCW65846">
    <property type="protein sequence ID" value="KCW65846"/>
    <property type="gene ID" value="EUGRSUZ_G03191"/>
</dbReference>
<evidence type="ECO:0000313" key="4">
    <source>
        <dbReference type="EMBL" id="KCW65846.1"/>
    </source>
</evidence>
<dbReference type="Gene3D" id="1.25.70.10">
    <property type="entry name" value="Transcription termination factor 3, mitochondrial"/>
    <property type="match status" value="2"/>
</dbReference>
<proteinExistence type="inferred from homology"/>
<dbReference type="GO" id="GO:0009507">
    <property type="term" value="C:chloroplast"/>
    <property type="evidence" value="ECO:0000318"/>
    <property type="project" value="GO_Central"/>
</dbReference>
<sequence length="379" mass="42468">MFNLSVKNLILFAQERSLATSAALLKPLKSSSSSPSSSPLIDCLVKSLDLPLESAVSISQKLGAHRNGVERADSVIGFLRSFGFGKAQIAKLVTNGPSLLLSNVESTLKPKLEYIRGVGLSDSILIKTIAGNSRFFTRSLDSYYKPQIDFLKKYLRTSDGLDIAIKRCSWLLTSNHKYALEPNIDLLIREGVRSEDVSYLMVCQPSALVMNVEKMASSVKALKSFGMEASSSNFIHGLRVMSSMKESTRNKKVENFKSLGWSQEECRSMFARCPLCLAFSEKKIRRTVDFYLNTASIAREVIVRQPLLLQFSVDKRLRPRHNVITFLSSMGLLKRDKPVVTPFRLTEELFVKRYVMKHAEQVPHLMEIYKGSAPAQVSI</sequence>
<keyword evidence="2" id="KW-0805">Transcription regulation</keyword>
<dbReference type="AlphaFoldDB" id="A0A059BIY7"/>
<dbReference type="SMART" id="SM00733">
    <property type="entry name" value="Mterf"/>
    <property type="match status" value="7"/>
</dbReference>
<evidence type="ECO:0000256" key="1">
    <source>
        <dbReference type="ARBA" id="ARBA00007692"/>
    </source>
</evidence>
<dbReference type="eggNOG" id="KOG1267">
    <property type="taxonomic scope" value="Eukaryota"/>
</dbReference>
<dbReference type="GO" id="GO:0003676">
    <property type="term" value="F:nucleic acid binding"/>
    <property type="evidence" value="ECO:0007669"/>
    <property type="project" value="InterPro"/>
</dbReference>
<reference evidence="4" key="1">
    <citation type="submission" date="2013-07" db="EMBL/GenBank/DDBJ databases">
        <title>The genome of Eucalyptus grandis.</title>
        <authorList>
            <person name="Schmutz J."/>
            <person name="Hayes R."/>
            <person name="Myburg A."/>
            <person name="Tuskan G."/>
            <person name="Grattapaglia D."/>
            <person name="Rokhsar D.S."/>
        </authorList>
    </citation>
    <scope>NUCLEOTIDE SEQUENCE</scope>
    <source>
        <tissue evidence="4">Leaf extractions</tissue>
    </source>
</reference>
<accession>A0A059BIY7</accession>
<keyword evidence="3" id="KW-0809">Transit peptide</keyword>
<dbReference type="FunFam" id="1.25.70.10:FF:000001">
    <property type="entry name" value="Mitochondrial transcription termination factor-like"/>
    <property type="match status" value="1"/>
</dbReference>
<evidence type="ECO:0000256" key="3">
    <source>
        <dbReference type="ARBA" id="ARBA00022946"/>
    </source>
</evidence>
<name>A0A059BIY7_EUCGR</name>